<feature type="compositionally biased region" description="Low complexity" evidence="1">
    <location>
        <begin position="467"/>
        <end position="480"/>
    </location>
</feature>
<dbReference type="VEuPathDB" id="FungiDB:A9K55_006422"/>
<dbReference type="OrthoDB" id="5401902at2759"/>
<proteinExistence type="predicted"/>
<feature type="region of interest" description="Disordered" evidence="1">
    <location>
        <begin position="352"/>
        <end position="398"/>
    </location>
</feature>
<gene>
    <name evidence="2" type="ORF">A9K55_006422</name>
</gene>
<evidence type="ECO:0000313" key="3">
    <source>
        <dbReference type="Proteomes" id="UP000323067"/>
    </source>
</evidence>
<feature type="region of interest" description="Disordered" evidence="1">
    <location>
        <begin position="193"/>
        <end position="212"/>
    </location>
</feature>
<feature type="region of interest" description="Disordered" evidence="1">
    <location>
        <begin position="831"/>
        <end position="860"/>
    </location>
</feature>
<reference evidence="2 3" key="1">
    <citation type="journal article" date="2017" name="BMC Genomics">
        <title>Chromosome level assembly and secondary metabolite potential of the parasitic fungus Cordyceps militaris.</title>
        <authorList>
            <person name="Kramer G.J."/>
            <person name="Nodwell J.R."/>
        </authorList>
    </citation>
    <scope>NUCLEOTIDE SEQUENCE [LARGE SCALE GENOMIC DNA]</scope>
    <source>
        <strain evidence="2 3">ATCC 34164</strain>
    </source>
</reference>
<name>A0A2H4SAE0_CORMI</name>
<feature type="region of interest" description="Disordered" evidence="1">
    <location>
        <begin position="910"/>
        <end position="946"/>
    </location>
</feature>
<feature type="region of interest" description="Disordered" evidence="1">
    <location>
        <begin position="451"/>
        <end position="490"/>
    </location>
</feature>
<feature type="compositionally biased region" description="Polar residues" evidence="1">
    <location>
        <begin position="378"/>
        <end position="389"/>
    </location>
</feature>
<evidence type="ECO:0000256" key="1">
    <source>
        <dbReference type="SAM" id="MobiDB-lite"/>
    </source>
</evidence>
<feature type="compositionally biased region" description="Low complexity" evidence="1">
    <location>
        <begin position="561"/>
        <end position="570"/>
    </location>
</feature>
<dbReference type="EMBL" id="CP023323">
    <property type="protein sequence ID" value="ATY60080.1"/>
    <property type="molecule type" value="Genomic_DNA"/>
</dbReference>
<organism evidence="2 3">
    <name type="scientific">Cordyceps militaris</name>
    <name type="common">Caterpillar fungus</name>
    <name type="synonym">Clavaria militaris</name>
    <dbReference type="NCBI Taxonomy" id="73501"/>
    <lineage>
        <taxon>Eukaryota</taxon>
        <taxon>Fungi</taxon>
        <taxon>Dikarya</taxon>
        <taxon>Ascomycota</taxon>
        <taxon>Pezizomycotina</taxon>
        <taxon>Sordariomycetes</taxon>
        <taxon>Hypocreomycetidae</taxon>
        <taxon>Hypocreales</taxon>
        <taxon>Cordycipitaceae</taxon>
        <taxon>Cordyceps</taxon>
    </lineage>
</organism>
<feature type="compositionally biased region" description="Polar residues" evidence="1">
    <location>
        <begin position="737"/>
        <end position="748"/>
    </location>
</feature>
<evidence type="ECO:0000313" key="2">
    <source>
        <dbReference type="EMBL" id="ATY60080.1"/>
    </source>
</evidence>
<feature type="compositionally biased region" description="Polar residues" evidence="1">
    <location>
        <begin position="931"/>
        <end position="946"/>
    </location>
</feature>
<sequence>MTLTRSKKSKRILRWLSVLQNEDETLGPSTAFLIKYSLLHNHHRCIQVTIRLVGASNFLHCLSSCTDLPYFLQSQLEAQKITDGSRLWTQIAPILTFIRANIRSTGSSRGYPTLFVWYSRENHRSYLFFAFLRTKMAPVTYTPQDLLRMRAAPARKEVYDEICQKLQKEASIEDILRLPVNRSLPLIPEEDTEKLTTAPNGNPGPVQQLDGTDSEWRYRGRTENECGEPQPISAPSGLVAQKDEGFQRFYKAVVSPTHVRVTAGGRIVPNTRASSSPTGKWTKDKPSSGSLFAARPMERDAADIAAANGTQYPFGAFPSLYPGYAPAMHGSPYPMFPWQIYNTFCLPAPMPQAAFPKPSDKDNSRNQQDGVDDRQEASDASQHQASAPTDGSRPFYFNGQWPMTHNPSLFAYGMPSFSGFPHPSMVGPVAVPPAMQPAPSSLTSVPAHIPVPASSKSDKPVTGTAKPGPAVAASPTTPASLPNPPISSIRPSEITKKQIDVLKGSLKYLEDQLLYNKHQIDEKWMEYQAHMVRQQVGQFEKNLQNQKSFEESYYPKSKDNSSASSVSVTAQNPSTDESSAQPPNDGTGNSGQKPWREKDREYFQAHQGINSTKSVSLFAPKRLGSNAEPTKKISTLPVHAALAPPFQPQNEGPGRSSFLSSRKPDTPYLIGMIPAGSNQDKARETGYQYARDLTDDELRARHMYWGKAPHHLQRGLPKFDGKDFYPPSPTRDRTSESNDSFMEIQSESDGPRSANVSVYDPFRSLGRPRQRVPRGPLGQTTQSEALARNSSCGSSVIERGTSCTGKIVHQNENARKTVDQPANTVAVSSKLMNSDSEEGDDGRSILFKGRKPATSGTKSRNEIWQSMLHKGKSSGQLVPSTISSATAQGVLPQYRGHATAYLTPTIANTSTPARSATANGGDLTRLKSPEPVQTENVPPTVANDNESIRQANLHKFNPQGILSQ</sequence>
<protein>
    <submittedName>
        <fullName evidence="2">Uncharacterized protein</fullName>
    </submittedName>
</protein>
<dbReference type="Proteomes" id="UP000323067">
    <property type="component" value="Chromosome vi"/>
</dbReference>
<dbReference type="VEuPathDB" id="FungiDB:CCM_02496"/>
<dbReference type="AlphaFoldDB" id="A0A2H4SAE0"/>
<accession>A0A2H4SAE0</accession>
<feature type="region of interest" description="Disordered" evidence="1">
    <location>
        <begin position="552"/>
        <end position="595"/>
    </location>
</feature>
<feature type="compositionally biased region" description="Polar residues" evidence="1">
    <location>
        <begin position="778"/>
        <end position="794"/>
    </location>
</feature>
<feature type="region of interest" description="Disordered" evidence="1">
    <location>
        <begin position="268"/>
        <end position="290"/>
    </location>
</feature>
<feature type="compositionally biased region" description="Polar residues" evidence="1">
    <location>
        <begin position="571"/>
        <end position="592"/>
    </location>
</feature>
<feature type="region of interest" description="Disordered" evidence="1">
    <location>
        <begin position="715"/>
        <end position="795"/>
    </location>
</feature>